<reference evidence="3" key="1">
    <citation type="submission" date="2017-09" db="EMBL/GenBank/DDBJ databases">
        <title>Depth-based differentiation of microbial function through sediment-hosted aquifers and enrichment of novel symbionts in the deep terrestrial subsurface.</title>
        <authorList>
            <person name="Probst A.J."/>
            <person name="Ladd B."/>
            <person name="Jarett J.K."/>
            <person name="Geller-Mcgrath D.E."/>
            <person name="Sieber C.M.K."/>
            <person name="Emerson J.B."/>
            <person name="Anantharaman K."/>
            <person name="Thomas B.C."/>
            <person name="Malmstrom R."/>
            <person name="Stieglmeier M."/>
            <person name="Klingl A."/>
            <person name="Woyke T."/>
            <person name="Ryan C.M."/>
            <person name="Banfield J.F."/>
        </authorList>
    </citation>
    <scope>NUCLEOTIDE SEQUENCE [LARGE SCALE GENOMIC DNA]</scope>
</reference>
<comment type="caution">
    <text evidence="2">The sequence shown here is derived from an EMBL/GenBank/DDBJ whole genome shotgun (WGS) entry which is preliminary data.</text>
</comment>
<dbReference type="InterPro" id="IPR010996">
    <property type="entry name" value="HHH_MUS81"/>
</dbReference>
<dbReference type="EMBL" id="PFOZ01000040">
    <property type="protein sequence ID" value="PIZ87052.1"/>
    <property type="molecule type" value="Genomic_DNA"/>
</dbReference>
<organism evidence="2 3">
    <name type="scientific">Candidatus Nealsonbacteria bacterium CG_4_10_14_0_2_um_filter_40_15</name>
    <dbReference type="NCBI Taxonomy" id="1974682"/>
    <lineage>
        <taxon>Bacteria</taxon>
        <taxon>Candidatus Nealsoniibacteriota</taxon>
    </lineage>
</organism>
<feature type="domain" description="Crossover junction endonuclease MUS81-like HHH" evidence="1">
    <location>
        <begin position="5"/>
        <end position="77"/>
    </location>
</feature>
<protein>
    <recommendedName>
        <fullName evidence="1">Crossover junction endonuclease MUS81-like HHH domain-containing protein</fullName>
    </recommendedName>
</protein>
<gene>
    <name evidence="2" type="ORF">COX92_02040</name>
</gene>
<dbReference type="GO" id="GO:0003887">
    <property type="term" value="F:DNA-directed DNA polymerase activity"/>
    <property type="evidence" value="ECO:0007669"/>
    <property type="project" value="InterPro"/>
</dbReference>
<dbReference type="PANTHER" id="PTHR11276:SF28">
    <property type="entry name" value="DNA POLYMERASE LAMBDA"/>
    <property type="match status" value="1"/>
</dbReference>
<dbReference type="GO" id="GO:0006281">
    <property type="term" value="P:DNA repair"/>
    <property type="evidence" value="ECO:0007669"/>
    <property type="project" value="InterPro"/>
</dbReference>
<dbReference type="PANTHER" id="PTHR11276">
    <property type="entry name" value="DNA POLYMERASE TYPE-X FAMILY MEMBER"/>
    <property type="match status" value="1"/>
</dbReference>
<dbReference type="Proteomes" id="UP000229166">
    <property type="component" value="Unassembled WGS sequence"/>
</dbReference>
<proteinExistence type="predicted"/>
<sequence>MTEIQNQKIAKIFYEIANLLEIKGVAFKPAAYRKAARFLESLDKDVSVIYKEKGLKGLKDLPAIGESMSKKIEEYLGKEGKMKYYQELKDETAIQQIITYYFETKGVPLGELKRNARKRKIVYSRFTKPAKQLITLAGSIEKAKEAIRTVAEWAKSRGLDYAIETVFKKWLELDRLKPKEIVKKPFYRGDLMVWSETRKKWYVIDTQGSWLEFAGKKEDIEWRIVK</sequence>
<evidence type="ECO:0000313" key="3">
    <source>
        <dbReference type="Proteomes" id="UP000229166"/>
    </source>
</evidence>
<dbReference type="InterPro" id="IPR022312">
    <property type="entry name" value="DNA_pol_X"/>
</dbReference>
<dbReference type="AlphaFoldDB" id="A0A2M7UU70"/>
<evidence type="ECO:0000313" key="2">
    <source>
        <dbReference type="EMBL" id="PIZ87052.1"/>
    </source>
</evidence>
<name>A0A2M7UU70_9BACT</name>
<dbReference type="Pfam" id="PF14716">
    <property type="entry name" value="HHH_8"/>
    <property type="match status" value="1"/>
</dbReference>
<dbReference type="Gene3D" id="1.10.150.110">
    <property type="entry name" value="DNA polymerase beta, N-terminal domain-like"/>
    <property type="match status" value="1"/>
</dbReference>
<dbReference type="InterPro" id="IPR027421">
    <property type="entry name" value="DNA_pol_lamdba_lyase_dom_sf"/>
</dbReference>
<dbReference type="GO" id="GO:0003677">
    <property type="term" value="F:DNA binding"/>
    <property type="evidence" value="ECO:0007669"/>
    <property type="project" value="InterPro"/>
</dbReference>
<dbReference type="SUPFAM" id="SSF47802">
    <property type="entry name" value="DNA polymerase beta, N-terminal domain-like"/>
    <property type="match status" value="1"/>
</dbReference>
<accession>A0A2M7UU70</accession>
<evidence type="ECO:0000259" key="1">
    <source>
        <dbReference type="Pfam" id="PF14716"/>
    </source>
</evidence>